<keyword evidence="8 10" id="KW-0472">Membrane</keyword>
<feature type="region of interest" description="Disordered" evidence="9">
    <location>
        <begin position="557"/>
        <end position="585"/>
    </location>
</feature>
<evidence type="ECO:0000256" key="8">
    <source>
        <dbReference type="ARBA" id="ARBA00023136"/>
    </source>
</evidence>
<dbReference type="Proteomes" id="UP000700334">
    <property type="component" value="Unassembled WGS sequence"/>
</dbReference>
<feature type="compositionally biased region" description="Basic and acidic residues" evidence="9">
    <location>
        <begin position="19"/>
        <end position="29"/>
    </location>
</feature>
<feature type="transmembrane region" description="Helical" evidence="10">
    <location>
        <begin position="187"/>
        <end position="209"/>
    </location>
</feature>
<organism evidence="11 12">
    <name type="scientific">Galemys pyrenaicus</name>
    <name type="common">Iberian desman</name>
    <name type="synonym">Pyrenean desman</name>
    <dbReference type="NCBI Taxonomy" id="202257"/>
    <lineage>
        <taxon>Eukaryota</taxon>
        <taxon>Metazoa</taxon>
        <taxon>Chordata</taxon>
        <taxon>Craniata</taxon>
        <taxon>Vertebrata</taxon>
        <taxon>Euteleostomi</taxon>
        <taxon>Mammalia</taxon>
        <taxon>Eutheria</taxon>
        <taxon>Laurasiatheria</taxon>
        <taxon>Eulipotyphla</taxon>
        <taxon>Talpidae</taxon>
        <taxon>Galemys</taxon>
    </lineage>
</organism>
<dbReference type="GO" id="GO:0098554">
    <property type="term" value="C:cytoplasmic side of endoplasmic reticulum membrane"/>
    <property type="evidence" value="ECO:0007669"/>
    <property type="project" value="TreeGrafter"/>
</dbReference>
<protein>
    <submittedName>
        <fullName evidence="11">Minor histocompatibility antigen H13</fullName>
    </submittedName>
</protein>
<evidence type="ECO:0000256" key="5">
    <source>
        <dbReference type="ARBA" id="ARBA00022801"/>
    </source>
</evidence>
<dbReference type="OrthoDB" id="29661at2759"/>
<feature type="region of interest" description="Disordered" evidence="9">
    <location>
        <begin position="450"/>
        <end position="476"/>
    </location>
</feature>
<dbReference type="InterPro" id="IPR007369">
    <property type="entry name" value="Peptidase_A22B_SPP"/>
</dbReference>
<name>A0A8J6AU76_GALPY</name>
<evidence type="ECO:0000256" key="9">
    <source>
        <dbReference type="SAM" id="MobiDB-lite"/>
    </source>
</evidence>
<evidence type="ECO:0000313" key="12">
    <source>
        <dbReference type="Proteomes" id="UP000700334"/>
    </source>
</evidence>
<dbReference type="GO" id="GO:0006465">
    <property type="term" value="P:signal peptide processing"/>
    <property type="evidence" value="ECO:0007669"/>
    <property type="project" value="TreeGrafter"/>
</dbReference>
<evidence type="ECO:0000256" key="1">
    <source>
        <dbReference type="ARBA" id="ARBA00004366"/>
    </source>
</evidence>
<evidence type="ECO:0000256" key="3">
    <source>
        <dbReference type="ARBA" id="ARBA00006859"/>
    </source>
</evidence>
<keyword evidence="6" id="KW-0256">Endoplasmic reticulum</keyword>
<keyword evidence="5" id="KW-0378">Hydrolase</keyword>
<feature type="transmembrane region" description="Helical" evidence="10">
    <location>
        <begin position="105"/>
        <end position="123"/>
    </location>
</feature>
<comment type="subcellular location">
    <subcellularLocation>
        <location evidence="2">Endoplasmic reticulum membrane</location>
        <topology evidence="2">Multi-pass membrane protein</topology>
    </subcellularLocation>
    <subcellularLocation>
        <location evidence="1">Membrane</location>
        <topology evidence="1">Multi-pass membrane protein</topology>
        <orientation evidence="1">Lumenal side</orientation>
    </subcellularLocation>
</comment>
<feature type="transmembrane region" description="Helical" evidence="10">
    <location>
        <begin position="373"/>
        <end position="396"/>
    </location>
</feature>
<feature type="transmembrane region" description="Helical" evidence="10">
    <location>
        <begin position="342"/>
        <end position="361"/>
    </location>
</feature>
<dbReference type="GO" id="GO:0042500">
    <property type="term" value="F:aspartic endopeptidase activity, intramembrane cleaving"/>
    <property type="evidence" value="ECO:0007669"/>
    <property type="project" value="InterPro"/>
</dbReference>
<evidence type="ECO:0000313" key="11">
    <source>
        <dbReference type="EMBL" id="KAG8524147.1"/>
    </source>
</evidence>
<dbReference type="GO" id="GO:0033619">
    <property type="term" value="P:membrane protein proteolysis"/>
    <property type="evidence" value="ECO:0007669"/>
    <property type="project" value="TreeGrafter"/>
</dbReference>
<evidence type="ECO:0000256" key="6">
    <source>
        <dbReference type="ARBA" id="ARBA00022824"/>
    </source>
</evidence>
<feature type="compositionally biased region" description="Polar residues" evidence="9">
    <location>
        <begin position="450"/>
        <end position="462"/>
    </location>
</feature>
<keyword evidence="12" id="KW-1185">Reference proteome</keyword>
<evidence type="ECO:0000256" key="2">
    <source>
        <dbReference type="ARBA" id="ARBA00004477"/>
    </source>
</evidence>
<keyword evidence="4 10" id="KW-0812">Transmembrane</keyword>
<feature type="transmembrane region" description="Helical" evidence="10">
    <location>
        <begin position="402"/>
        <end position="420"/>
    </location>
</feature>
<dbReference type="EMBL" id="JAGFMF010011394">
    <property type="protein sequence ID" value="KAG8524147.1"/>
    <property type="molecule type" value="Genomic_DNA"/>
</dbReference>
<reference evidence="11" key="1">
    <citation type="journal article" date="2021" name="Evol. Appl.">
        <title>The genome of the Pyrenean desman and the effects of bottlenecks and inbreeding on the genomic landscape of an endangered species.</title>
        <authorList>
            <person name="Escoda L."/>
            <person name="Castresana J."/>
        </authorList>
    </citation>
    <scope>NUCLEOTIDE SEQUENCE</scope>
    <source>
        <strain evidence="11">IBE-C5619</strain>
    </source>
</reference>
<accession>A0A8J6AU76</accession>
<dbReference type="InterPro" id="IPR006639">
    <property type="entry name" value="Preselin/SPP"/>
</dbReference>
<evidence type="ECO:0000256" key="4">
    <source>
        <dbReference type="ARBA" id="ARBA00022692"/>
    </source>
</evidence>
<dbReference type="PANTHER" id="PTHR12174">
    <property type="entry name" value="SIGNAL PEPTIDE PEPTIDASE"/>
    <property type="match status" value="1"/>
</dbReference>
<feature type="transmembrane region" description="Helical" evidence="10">
    <location>
        <begin position="63"/>
        <end position="85"/>
    </location>
</feature>
<proteinExistence type="inferred from homology"/>
<feature type="region of interest" description="Disordered" evidence="9">
    <location>
        <begin position="1"/>
        <end position="58"/>
    </location>
</feature>
<gene>
    <name evidence="11" type="ORF">J0S82_001923</name>
</gene>
<dbReference type="PANTHER" id="PTHR12174:SF23">
    <property type="entry name" value="MINOR HISTOCOMPATIBILITY ANTIGEN H13"/>
    <property type="match status" value="1"/>
</dbReference>
<feature type="non-terminal residue" evidence="11">
    <location>
        <position position="585"/>
    </location>
</feature>
<evidence type="ECO:0000256" key="10">
    <source>
        <dbReference type="SAM" id="Phobius"/>
    </source>
</evidence>
<sequence length="585" mass="63879">ERGFPRSADFLRASVLQRPELESDPERSPAMDSALSDPHNGSAEASGPANGTTRPPSTPEGIALAYGSLLLMALLPIFFGALRSVRCARGKSPSDMPETITSRDAARFPIIASCTLLGLYLFFKPQTLRLLVLSETLPDTLPLLQKGETNLHKRNESSGCTVVAYNPDFLFLFVFLPQIFSQEYINLLLSMYFFVLGILALSHTISPFMNKFFPANFPNRQYQLLFTQGSGENKEEIINYEFDTKDLVCLGLSSVVGVWYLLRKHWIANNLFGLAFSLNGVELLHLNNVSTGCILLGGLFIYDVFWVFGTNVMVTVAKSFEAPIKLVFPQDLLEKGLEADNFAMLGLGDIVIPGIFIALLLRFDISLKKNTHTYFYTSFAAYIFGLGLTIFIMHIFKHAQPALLYLVPACIGFPVLVALAKGEVTEMFSYESSAEILPHTPRLTHFPTVSGSPASLADSMQQKLAGPRRRRPQNPSAIGRFKKLKAGLHKPKPNLSSTCHCPCHLLALPGTVKAEQPSGGGRTVGPGPSPGRCWAADMGLAFPGVCHGAPLGCYEESNPKDPAAVTESKDGTEAPASKGLEKKEK</sequence>
<dbReference type="AlphaFoldDB" id="A0A8J6AU76"/>
<evidence type="ECO:0000256" key="7">
    <source>
        <dbReference type="ARBA" id="ARBA00022989"/>
    </source>
</evidence>
<comment type="similarity">
    <text evidence="3">Belongs to the peptidase A22B family.</text>
</comment>
<dbReference type="GO" id="GO:0098553">
    <property type="term" value="C:lumenal side of endoplasmic reticulum membrane"/>
    <property type="evidence" value="ECO:0007669"/>
    <property type="project" value="TreeGrafter"/>
</dbReference>
<feature type="transmembrane region" description="Helical" evidence="10">
    <location>
        <begin position="283"/>
        <end position="308"/>
    </location>
</feature>
<dbReference type="Pfam" id="PF04258">
    <property type="entry name" value="Peptidase_A22B"/>
    <property type="match status" value="1"/>
</dbReference>
<comment type="caution">
    <text evidence="11">The sequence shown here is derived from an EMBL/GenBank/DDBJ whole genome shotgun (WGS) entry which is preliminary data.</text>
</comment>
<keyword evidence="7 10" id="KW-1133">Transmembrane helix</keyword>
<dbReference type="SMART" id="SM00730">
    <property type="entry name" value="PSN"/>
    <property type="match status" value="1"/>
</dbReference>